<protein>
    <submittedName>
        <fullName evidence="2">ThuA domain-containing protein</fullName>
    </submittedName>
</protein>
<proteinExistence type="predicted"/>
<dbReference type="Proteomes" id="UP000663923">
    <property type="component" value="Chromosome"/>
</dbReference>
<dbReference type="InterPro" id="IPR029010">
    <property type="entry name" value="ThuA-like"/>
</dbReference>
<reference evidence="2 3" key="1">
    <citation type="submission" date="2021-03" db="EMBL/GenBank/DDBJ databases">
        <title>Complete genome of Parasphingorhabdus_sp.JHSY0214.</title>
        <authorList>
            <person name="Yoo J.H."/>
            <person name="Bae J.W."/>
        </authorList>
    </citation>
    <scope>NUCLEOTIDE SEQUENCE [LARGE SCALE GENOMIC DNA]</scope>
    <source>
        <strain evidence="2 3">JHSY0214</strain>
    </source>
</reference>
<keyword evidence="3" id="KW-1185">Reference proteome</keyword>
<dbReference type="PANTHER" id="PTHR40469:SF2">
    <property type="entry name" value="GALACTOSE-BINDING DOMAIN-LIKE SUPERFAMILY PROTEIN"/>
    <property type="match status" value="1"/>
</dbReference>
<dbReference type="Gene3D" id="3.40.50.880">
    <property type="match status" value="1"/>
</dbReference>
<dbReference type="SUPFAM" id="SSF52317">
    <property type="entry name" value="Class I glutamine amidotransferase-like"/>
    <property type="match status" value="1"/>
</dbReference>
<sequence>MQMAKREQKRLDAHLIAGGMAHDFDHARMELLKILAEDDRIRTKVSSTWEEFDDDPASLLITYCCNMEPSEEASRKLRSFLENGGKWIALHGTNSLFQWTEAGVECATAEGHFLGVLGSAFQAHPPIGDYTVENAGSDHPIVSGIKPFTVKDELYLSDFSSPVEILLSTRFGGETPGFIKDQWEEDDHPVLYIRKLGKGEILYCTLGHARGHYDAQHRILFSPEVERGAWDAPEFFEILRRSIKWGVSPQLEMETG</sequence>
<evidence type="ECO:0000313" key="2">
    <source>
        <dbReference type="EMBL" id="QTD57276.1"/>
    </source>
</evidence>
<accession>A0ABX7T6R1</accession>
<dbReference type="InterPro" id="IPR029062">
    <property type="entry name" value="Class_I_gatase-like"/>
</dbReference>
<gene>
    <name evidence="2" type="ORF">J4G78_07000</name>
</gene>
<organism evidence="2 3">
    <name type="scientific">Parasphingorhabdus cellanae</name>
    <dbReference type="NCBI Taxonomy" id="2806553"/>
    <lineage>
        <taxon>Bacteria</taxon>
        <taxon>Pseudomonadati</taxon>
        <taxon>Pseudomonadota</taxon>
        <taxon>Alphaproteobacteria</taxon>
        <taxon>Sphingomonadales</taxon>
        <taxon>Sphingomonadaceae</taxon>
        <taxon>Parasphingorhabdus</taxon>
    </lineage>
</organism>
<evidence type="ECO:0000259" key="1">
    <source>
        <dbReference type="Pfam" id="PF06283"/>
    </source>
</evidence>
<feature type="domain" description="ThuA-like" evidence="1">
    <location>
        <begin position="19"/>
        <end position="216"/>
    </location>
</feature>
<name>A0ABX7T6R1_9SPHN</name>
<dbReference type="PANTHER" id="PTHR40469">
    <property type="entry name" value="SECRETED GLYCOSYL HYDROLASE"/>
    <property type="match status" value="1"/>
</dbReference>
<dbReference type="Pfam" id="PF06283">
    <property type="entry name" value="ThuA"/>
    <property type="match status" value="1"/>
</dbReference>
<evidence type="ECO:0000313" key="3">
    <source>
        <dbReference type="Proteomes" id="UP000663923"/>
    </source>
</evidence>
<dbReference type="RefSeq" id="WP_207989619.1">
    <property type="nucleotide sequence ID" value="NZ_CP071794.1"/>
</dbReference>
<dbReference type="EMBL" id="CP071794">
    <property type="protein sequence ID" value="QTD57276.1"/>
    <property type="molecule type" value="Genomic_DNA"/>
</dbReference>